<keyword evidence="3" id="KW-1185">Reference proteome</keyword>
<comment type="caution">
    <text evidence="2">The sequence shown here is derived from an EMBL/GenBank/DDBJ whole genome shotgun (WGS) entry which is preliminary data.</text>
</comment>
<evidence type="ECO:0000313" key="2">
    <source>
        <dbReference type="EMBL" id="GGN95348.1"/>
    </source>
</evidence>
<feature type="chain" id="PRO_5046967450" description="Lipoprotein" evidence="1">
    <location>
        <begin position="22"/>
        <end position="258"/>
    </location>
</feature>
<dbReference type="InterPro" id="IPR021598">
    <property type="entry name" value="DUF3221"/>
</dbReference>
<feature type="signal peptide" evidence="1">
    <location>
        <begin position="1"/>
        <end position="21"/>
    </location>
</feature>
<dbReference type="PROSITE" id="PS51257">
    <property type="entry name" value="PROKAR_LIPOPROTEIN"/>
    <property type="match status" value="1"/>
</dbReference>
<keyword evidence="1" id="KW-0732">Signal</keyword>
<dbReference type="EMBL" id="BMLN01000003">
    <property type="protein sequence ID" value="GGN95348.1"/>
    <property type="molecule type" value="Genomic_DNA"/>
</dbReference>
<gene>
    <name evidence="2" type="ORF">GCM10010969_11030</name>
</gene>
<name>A0ABQ2KWC7_9BACL</name>
<evidence type="ECO:0000256" key="1">
    <source>
        <dbReference type="SAM" id="SignalP"/>
    </source>
</evidence>
<evidence type="ECO:0000313" key="3">
    <source>
        <dbReference type="Proteomes" id="UP000606653"/>
    </source>
</evidence>
<dbReference type="Pfam" id="PF11518">
    <property type="entry name" value="DUF3221"/>
    <property type="match status" value="1"/>
</dbReference>
<dbReference type="Proteomes" id="UP000606653">
    <property type="component" value="Unassembled WGS sequence"/>
</dbReference>
<proteinExistence type="predicted"/>
<protein>
    <recommendedName>
        <fullName evidence="4">Lipoprotein</fullName>
    </recommendedName>
</protein>
<organism evidence="2 3">
    <name type="scientific">Saccharibacillus kuerlensis</name>
    <dbReference type="NCBI Taxonomy" id="459527"/>
    <lineage>
        <taxon>Bacteria</taxon>
        <taxon>Bacillati</taxon>
        <taxon>Bacillota</taxon>
        <taxon>Bacilli</taxon>
        <taxon>Bacillales</taxon>
        <taxon>Paenibacillaceae</taxon>
        <taxon>Saccharibacillus</taxon>
    </lineage>
</organism>
<dbReference type="RefSeq" id="WP_018977582.1">
    <property type="nucleotide sequence ID" value="NZ_BMLN01000003.1"/>
</dbReference>
<accession>A0ABQ2KWC7</accession>
<evidence type="ECO:0008006" key="4">
    <source>
        <dbReference type="Google" id="ProtNLM"/>
    </source>
</evidence>
<reference evidence="3" key="1">
    <citation type="journal article" date="2019" name="Int. J. Syst. Evol. Microbiol.">
        <title>The Global Catalogue of Microorganisms (GCM) 10K type strain sequencing project: providing services to taxonomists for standard genome sequencing and annotation.</title>
        <authorList>
            <consortium name="The Broad Institute Genomics Platform"/>
            <consortium name="The Broad Institute Genome Sequencing Center for Infectious Disease"/>
            <person name="Wu L."/>
            <person name="Ma J."/>
        </authorList>
    </citation>
    <scope>NUCLEOTIDE SEQUENCE [LARGE SCALE GENOMIC DNA]</scope>
    <source>
        <strain evidence="3">CGMCC 1.6964</strain>
    </source>
</reference>
<sequence>MKFFRIAAAAALILTAGCSSNSNEEVDQKTHTSNQNTGIVAEKLDGRILLVESASRSDLLEGNTEKMLAENHSNAVWLQLPEEDYNVLHKGDLIEFSGTGVINYSSPAQAEASDVTLLTAANWTEEEIMQIEDESSFSKVVVKFSPLSDKALAAAPLDTHFRGGTGYTGMFTASGEQNAELTIFLKNVSSSEVYVQLRRKYIGLVPLAEDYLLKGKSGCSITITNEKGTPLTGEFKLYIYNKNGAKYDLYVGSDTLPG</sequence>